<keyword evidence="3" id="KW-1185">Reference proteome</keyword>
<sequence>MTVSVSVADAVRSCLEWARNARPPRTADPRFLSRMLTAHGAVRADPGDWDRDDVTRVTLTLSAEGSVPEDFRETWLTWCDYLVDRGLLGPAESPRVLRAAVAAAEVFPRDQAPWSPEHRESPWWGQLWEPEDLPRVHLAPAERSAPAARACPVLGRALRLAAWVGDGLPLDGDAEHETLTEHTRDEAAAHLGLAPEELPYLFETALRAGFLRTTYTEVRPGPAVGGWDDVRVVRSWAEALPTMVSRHGTLGLRVLGELFTSGGVWTVADLVEVLAPRPHPKGRDEKGGGEKGRDAGKSGPEEEVSAAVRTLVGLGAVETLPGAGLRITPLGDQGMAHRWRRWGIALPGYPSTTQMSARELLFQLWEGRPVDAQVIGRQWMTERGVRPAARELLEVCAELGSWRQRVDVFRLFHGLEQELGPVFAAYRDHPVLGGWIAHARHDPGRVRLEQLVVVLLDTYALRVELGTPLPVDTPVWRDPEAVTRLMWRSGHPAADGVLTAIALGAVGPDAARAARRARFSTVGAGP</sequence>
<feature type="compositionally biased region" description="Basic and acidic residues" evidence="1">
    <location>
        <begin position="281"/>
        <end position="300"/>
    </location>
</feature>
<dbReference type="EMBL" id="CP099837">
    <property type="protein sequence ID" value="USY23530.1"/>
    <property type="molecule type" value="Genomic_DNA"/>
</dbReference>
<evidence type="ECO:0000313" key="2">
    <source>
        <dbReference type="EMBL" id="USY23530.1"/>
    </source>
</evidence>
<reference evidence="2" key="1">
    <citation type="submission" date="2022-06" db="EMBL/GenBank/DDBJ databases">
        <authorList>
            <person name="Ping M."/>
        </authorList>
    </citation>
    <scope>NUCLEOTIDE SEQUENCE</scope>
    <source>
        <strain evidence="2">JCM11759T</strain>
    </source>
</reference>
<evidence type="ECO:0000256" key="1">
    <source>
        <dbReference type="SAM" id="MobiDB-lite"/>
    </source>
</evidence>
<dbReference type="Proteomes" id="UP001055940">
    <property type="component" value="Chromosome"/>
</dbReference>
<dbReference type="RefSeq" id="WP_254422184.1">
    <property type="nucleotide sequence ID" value="NZ_BAAAJB010000086.1"/>
</dbReference>
<organism evidence="2 3">
    <name type="scientific">Nocardiopsis exhalans</name>
    <dbReference type="NCBI Taxonomy" id="163604"/>
    <lineage>
        <taxon>Bacteria</taxon>
        <taxon>Bacillati</taxon>
        <taxon>Actinomycetota</taxon>
        <taxon>Actinomycetes</taxon>
        <taxon>Streptosporangiales</taxon>
        <taxon>Nocardiopsidaceae</taxon>
        <taxon>Nocardiopsis</taxon>
    </lineage>
</organism>
<name>A0ABY5DJ85_9ACTN</name>
<feature type="region of interest" description="Disordered" evidence="1">
    <location>
        <begin position="276"/>
        <end position="302"/>
    </location>
</feature>
<evidence type="ECO:0008006" key="4">
    <source>
        <dbReference type="Google" id="ProtNLM"/>
    </source>
</evidence>
<proteinExistence type="predicted"/>
<gene>
    <name evidence="2" type="ORF">NE857_14310</name>
</gene>
<protein>
    <recommendedName>
        <fullName evidence="4">Helicase XPB/Ssl2 N-terminal domain-containing protein</fullName>
    </recommendedName>
</protein>
<evidence type="ECO:0000313" key="3">
    <source>
        <dbReference type="Proteomes" id="UP001055940"/>
    </source>
</evidence>
<accession>A0ABY5DJ85</accession>